<dbReference type="InterPro" id="IPR001434">
    <property type="entry name" value="OmcB-like_DUF11"/>
</dbReference>
<keyword evidence="4" id="KW-0964">Secreted</keyword>
<evidence type="ECO:0000256" key="3">
    <source>
        <dbReference type="ARBA" id="ARBA00004613"/>
    </source>
</evidence>
<dbReference type="GO" id="GO:0005576">
    <property type="term" value="C:extracellular region"/>
    <property type="evidence" value="ECO:0007669"/>
    <property type="project" value="UniProtKB-SubCell"/>
</dbReference>
<dbReference type="Pfam" id="PF02415">
    <property type="entry name" value="Chlam_PMP"/>
    <property type="match status" value="4"/>
</dbReference>
<dbReference type="Gene3D" id="2.60.120.200">
    <property type="match status" value="1"/>
</dbReference>
<dbReference type="InterPro" id="IPR013320">
    <property type="entry name" value="ConA-like_dom_sf"/>
</dbReference>
<feature type="signal peptide" evidence="9">
    <location>
        <begin position="1"/>
        <end position="43"/>
    </location>
</feature>
<dbReference type="RefSeq" id="WP_217992532.1">
    <property type="nucleotide sequence ID" value="NZ_PDEP01000010.1"/>
</dbReference>
<evidence type="ECO:0000256" key="4">
    <source>
        <dbReference type="ARBA" id="ARBA00022525"/>
    </source>
</evidence>
<evidence type="ECO:0000256" key="1">
    <source>
        <dbReference type="ARBA" id="ARBA00004196"/>
    </source>
</evidence>
<dbReference type="EMBL" id="PDEP01000010">
    <property type="protein sequence ID" value="PEN06083.1"/>
    <property type="molecule type" value="Genomic_DNA"/>
</dbReference>
<dbReference type="NCBIfam" id="TIGR01376">
    <property type="entry name" value="POMP_repeat"/>
    <property type="match status" value="1"/>
</dbReference>
<protein>
    <recommendedName>
        <fullName evidence="10">DUF11 domain-containing protein</fullName>
    </recommendedName>
</protein>
<dbReference type="InterPro" id="IPR011050">
    <property type="entry name" value="Pectin_lyase_fold/virulence"/>
</dbReference>
<reference evidence="11 12" key="1">
    <citation type="submission" date="2017-10" db="EMBL/GenBank/DDBJ databases">
        <title>Draft genome of Longimonas halophila.</title>
        <authorList>
            <person name="Goh K.M."/>
            <person name="Shamsir M.S."/>
            <person name="Lim S.W."/>
        </authorList>
    </citation>
    <scope>NUCLEOTIDE SEQUENCE [LARGE SCALE GENOMIC DNA]</scope>
    <source>
        <strain evidence="11 12">KCTC 42399</strain>
    </source>
</reference>
<dbReference type="PANTHER" id="PTHR11319:SF35">
    <property type="entry name" value="OUTER MEMBRANE PROTEIN PMPC-RELATED"/>
    <property type="match status" value="1"/>
</dbReference>
<evidence type="ECO:0000259" key="10">
    <source>
        <dbReference type="Pfam" id="PF01345"/>
    </source>
</evidence>
<dbReference type="PANTHER" id="PTHR11319">
    <property type="entry name" value="G PROTEIN-COUPLED RECEPTOR-RELATED"/>
    <property type="match status" value="1"/>
</dbReference>
<dbReference type="InterPro" id="IPR003368">
    <property type="entry name" value="POMP_repeat"/>
</dbReference>
<evidence type="ECO:0000256" key="8">
    <source>
        <dbReference type="SAM" id="MobiDB-lite"/>
    </source>
</evidence>
<evidence type="ECO:0000256" key="7">
    <source>
        <dbReference type="ARBA" id="ARBA00023237"/>
    </source>
</evidence>
<feature type="compositionally biased region" description="Acidic residues" evidence="8">
    <location>
        <begin position="144"/>
        <end position="156"/>
    </location>
</feature>
<dbReference type="AlphaFoldDB" id="A0A2H3NMT1"/>
<dbReference type="GO" id="GO:0009279">
    <property type="term" value="C:cell outer membrane"/>
    <property type="evidence" value="ECO:0007669"/>
    <property type="project" value="UniProtKB-SubCell"/>
</dbReference>
<keyword evidence="5 9" id="KW-0732">Signal</keyword>
<dbReference type="Pfam" id="PF01345">
    <property type="entry name" value="DUF11"/>
    <property type="match status" value="1"/>
</dbReference>
<gene>
    <name evidence="11" type="ORF">CRI93_11440</name>
</gene>
<keyword evidence="7" id="KW-0998">Cell outer membrane</keyword>
<evidence type="ECO:0000313" key="12">
    <source>
        <dbReference type="Proteomes" id="UP000221024"/>
    </source>
</evidence>
<feature type="domain" description="DUF11" evidence="10">
    <location>
        <begin position="514"/>
        <end position="607"/>
    </location>
</feature>
<keyword evidence="6" id="KW-0472">Membrane</keyword>
<evidence type="ECO:0000256" key="5">
    <source>
        <dbReference type="ARBA" id="ARBA00022729"/>
    </source>
</evidence>
<feature type="compositionally biased region" description="Basic and acidic residues" evidence="8">
    <location>
        <begin position="124"/>
        <end position="134"/>
    </location>
</feature>
<organism evidence="11 12">
    <name type="scientific">Longimonas halophila</name>
    <dbReference type="NCBI Taxonomy" id="1469170"/>
    <lineage>
        <taxon>Bacteria</taxon>
        <taxon>Pseudomonadati</taxon>
        <taxon>Rhodothermota</taxon>
        <taxon>Rhodothermia</taxon>
        <taxon>Rhodothermales</taxon>
        <taxon>Salisaetaceae</taxon>
        <taxon>Longimonas</taxon>
    </lineage>
</organism>
<feature type="region of interest" description="Disordered" evidence="8">
    <location>
        <begin position="122"/>
        <end position="166"/>
    </location>
</feature>
<evidence type="ECO:0000313" key="11">
    <source>
        <dbReference type="EMBL" id="PEN06083.1"/>
    </source>
</evidence>
<dbReference type="SUPFAM" id="SSF51126">
    <property type="entry name" value="Pectin lyase-like"/>
    <property type="match status" value="1"/>
</dbReference>
<comment type="caution">
    <text evidence="11">The sequence shown here is derived from an EMBL/GenBank/DDBJ whole genome shotgun (WGS) entry which is preliminary data.</text>
</comment>
<feature type="non-terminal residue" evidence="11">
    <location>
        <position position="784"/>
    </location>
</feature>
<proteinExistence type="predicted"/>
<evidence type="ECO:0000256" key="6">
    <source>
        <dbReference type="ARBA" id="ARBA00023136"/>
    </source>
</evidence>
<comment type="subcellular location">
    <subcellularLocation>
        <location evidence="1">Cell envelope</location>
    </subcellularLocation>
    <subcellularLocation>
        <location evidence="2">Cell outer membrane</location>
    </subcellularLocation>
    <subcellularLocation>
        <location evidence="3">Secreted</location>
    </subcellularLocation>
</comment>
<dbReference type="Pfam" id="PF13385">
    <property type="entry name" value="Laminin_G_3"/>
    <property type="match status" value="1"/>
</dbReference>
<feature type="chain" id="PRO_5013601632" description="DUF11 domain-containing protein" evidence="9">
    <location>
        <begin position="44"/>
        <end position="784"/>
    </location>
</feature>
<dbReference type="Proteomes" id="UP000221024">
    <property type="component" value="Unassembled WGS sequence"/>
</dbReference>
<accession>A0A2H3NMT1</accession>
<dbReference type="SUPFAM" id="SSF49899">
    <property type="entry name" value="Concanavalin A-like lectins/glucanases"/>
    <property type="match status" value="1"/>
</dbReference>
<keyword evidence="12" id="KW-1185">Reference proteome</keyword>
<sequence>MRTDTLYPNVLPFFRRPVRRLHTCVLMGAVLCALLIGPPGAQAQSGNIIYVDADAPGNDDGSSWTDAYTNLQDALANATGSDEIWMAAGTYIPSSPVDAAPRIATFEITGDQDGLQIYGGFEGTETRRSDRDPSVNETILSGDLDGDDGPDSDGDGLPDSGRGDNSYHVLVFNGGEGFGDDSDDNITPDTVLDGVTITGGNANASSPDPLGGGLFCDGVGSGNACSPSLTEVTFTGNSAGRDGGAIYNDGRGGVSSPQITNATFTGNSAGFGGAIYNDGQGGASSPQITNAAFMGNSAGFDGGAIYNDGSNGTSSPQITNAIFTGNSAGENGGGIYNTSRGEGTSSPQIIGSTFTGNSAFRGGAIYIDSGINSTGGPQITNAILWGNTASGNGPEIFDIGIGPEPTLAYTLIEGGLPPGTDDGGNNLDADPLFADAGDPAGPDGRFGTADDGLQVRTGSPVVDAGANTPFEPGGIAEDVTTDLRGDARIQDGDGDGTATVTLGAYEAAIDAVDLRLTATPTAVAGDDPTSLTFRLANRGNAAPTGVAVDLGPPVGLTLTKTSGRGTLSGGTWTIGSVPGDGEAQLTVEVERTSALEATLPATATLQSGYTVPSGASDLTDPERNTAEWVSLPAPYGSGQALTLDGDGDYVSADTASEVMADAEAFTMEAWVRVGSTTDRPAVLAFNGAVEDNKNILFYDSGQFQYYDPDITFQSSSDTFAPEQWHHVAVVIETDDSGTLYVNGTEQATFTTSVRPVSGGRFSIGQEWDTSTPSDFLAGQIDEVR</sequence>
<evidence type="ECO:0000256" key="9">
    <source>
        <dbReference type="SAM" id="SignalP"/>
    </source>
</evidence>
<evidence type="ECO:0000256" key="2">
    <source>
        <dbReference type="ARBA" id="ARBA00004442"/>
    </source>
</evidence>
<name>A0A2H3NMT1_9BACT</name>